<accession>A0ACC1RLA2</accession>
<evidence type="ECO:0000313" key="1">
    <source>
        <dbReference type="EMBL" id="KAJ3519816.1"/>
    </source>
</evidence>
<gene>
    <name evidence="1" type="ORF">NM208_g13974</name>
</gene>
<name>A0ACC1RLA2_9HYPO</name>
<evidence type="ECO:0000313" key="2">
    <source>
        <dbReference type="Proteomes" id="UP001148629"/>
    </source>
</evidence>
<dbReference type="EMBL" id="JANRMS010003055">
    <property type="protein sequence ID" value="KAJ3519816.1"/>
    <property type="molecule type" value="Genomic_DNA"/>
</dbReference>
<protein>
    <submittedName>
        <fullName evidence="1">Uncharacterized protein</fullName>
    </submittedName>
</protein>
<dbReference type="Proteomes" id="UP001148629">
    <property type="component" value="Unassembled WGS sequence"/>
</dbReference>
<comment type="caution">
    <text evidence="1">The sequence shown here is derived from an EMBL/GenBank/DDBJ whole genome shotgun (WGS) entry which is preliminary data.</text>
</comment>
<keyword evidence="2" id="KW-1185">Reference proteome</keyword>
<reference evidence="1" key="1">
    <citation type="submission" date="2022-08" db="EMBL/GenBank/DDBJ databases">
        <title>Genome Sequence of Fusarium decemcellulare.</title>
        <authorList>
            <person name="Buettner E."/>
        </authorList>
    </citation>
    <scope>NUCLEOTIDE SEQUENCE</scope>
    <source>
        <strain evidence="1">Babe19</strain>
    </source>
</reference>
<organism evidence="1 2">
    <name type="scientific">Fusarium decemcellulare</name>
    <dbReference type="NCBI Taxonomy" id="57161"/>
    <lineage>
        <taxon>Eukaryota</taxon>
        <taxon>Fungi</taxon>
        <taxon>Dikarya</taxon>
        <taxon>Ascomycota</taxon>
        <taxon>Pezizomycotina</taxon>
        <taxon>Sordariomycetes</taxon>
        <taxon>Hypocreomycetidae</taxon>
        <taxon>Hypocreales</taxon>
        <taxon>Nectriaceae</taxon>
        <taxon>Fusarium</taxon>
        <taxon>Fusarium decemcellulare species complex</taxon>
    </lineage>
</organism>
<sequence>MADVAHIKDCLWALERKAHGQVTISALRGGTFTLPNKLFVSGAPDDEQTRVPSLAFLLIHQSSASGPRRILFDLGLRRNTKDYALPIQNHLRNRLPMQTRPDVRQSLLDGGLACQDIDEIILSHVHWDHIGTPTDFPQARFFVGAGSLGVLKDGFNGHMSHSHFQYDLFDNLDVAEFSSPGGWQVAGGLRIHDLGAEGTIYVIDSPGHLAGHIAPSRAERPLPLGSAYRGCLP</sequence>
<proteinExistence type="predicted"/>